<feature type="region of interest" description="Disordered" evidence="10">
    <location>
        <begin position="290"/>
        <end position="314"/>
    </location>
</feature>
<feature type="domain" description="SH3" evidence="11">
    <location>
        <begin position="32"/>
        <end position="100"/>
    </location>
</feature>
<dbReference type="GO" id="GO:1903078">
    <property type="term" value="P:positive regulation of protein localization to plasma membrane"/>
    <property type="evidence" value="ECO:0007669"/>
    <property type="project" value="TreeGrafter"/>
</dbReference>
<gene>
    <name evidence="13" type="ORF">HPB48_023807</name>
</gene>
<organism evidence="13 14">
    <name type="scientific">Haemaphysalis longicornis</name>
    <name type="common">Bush tick</name>
    <dbReference type="NCBI Taxonomy" id="44386"/>
    <lineage>
        <taxon>Eukaryota</taxon>
        <taxon>Metazoa</taxon>
        <taxon>Ecdysozoa</taxon>
        <taxon>Arthropoda</taxon>
        <taxon>Chelicerata</taxon>
        <taxon>Arachnida</taxon>
        <taxon>Acari</taxon>
        <taxon>Parasitiformes</taxon>
        <taxon>Ixodida</taxon>
        <taxon>Ixodoidea</taxon>
        <taxon>Ixodidae</taxon>
        <taxon>Haemaphysalinae</taxon>
        <taxon>Haemaphysalis</taxon>
    </lineage>
</organism>
<evidence type="ECO:0000256" key="9">
    <source>
        <dbReference type="PROSITE-ProRule" id="PRU00192"/>
    </source>
</evidence>
<evidence type="ECO:0000313" key="13">
    <source>
        <dbReference type="EMBL" id="KAH9383077.1"/>
    </source>
</evidence>
<evidence type="ECO:0000256" key="4">
    <source>
        <dbReference type="ARBA" id="ARBA00022475"/>
    </source>
</evidence>
<dbReference type="GO" id="GO:0003009">
    <property type="term" value="P:skeletal muscle contraction"/>
    <property type="evidence" value="ECO:0007669"/>
    <property type="project" value="TreeGrafter"/>
</dbReference>
<keyword evidence="7" id="KW-0863">Zinc-finger</keyword>
<name>A0A9J6H8K7_HAELO</name>
<keyword evidence="8" id="KW-0472">Membrane</keyword>
<evidence type="ECO:0000256" key="8">
    <source>
        <dbReference type="ARBA" id="ARBA00023136"/>
    </source>
</evidence>
<evidence type="ECO:0000256" key="6">
    <source>
        <dbReference type="ARBA" id="ARBA00022737"/>
    </source>
</evidence>
<dbReference type="InterPro" id="IPR039688">
    <property type="entry name" value="STAC1/2/3"/>
</dbReference>
<evidence type="ECO:0000256" key="7">
    <source>
        <dbReference type="ARBA" id="ARBA00022771"/>
    </source>
</evidence>
<dbReference type="PRINTS" id="PR00452">
    <property type="entry name" value="SH3DOMAIN"/>
</dbReference>
<dbReference type="PROSITE" id="PS50002">
    <property type="entry name" value="SH3"/>
    <property type="match status" value="1"/>
</dbReference>
<dbReference type="PROSITE" id="PS51038">
    <property type="entry name" value="BAH"/>
    <property type="match status" value="1"/>
</dbReference>
<dbReference type="Gene3D" id="2.30.30.490">
    <property type="match status" value="1"/>
</dbReference>
<evidence type="ECO:0000256" key="5">
    <source>
        <dbReference type="ARBA" id="ARBA00022490"/>
    </source>
</evidence>
<feature type="region of interest" description="Disordered" evidence="10">
    <location>
        <begin position="1"/>
        <end position="29"/>
    </location>
</feature>
<evidence type="ECO:0008006" key="15">
    <source>
        <dbReference type="Google" id="ProtNLM"/>
    </source>
</evidence>
<evidence type="ECO:0000256" key="3">
    <source>
        <dbReference type="ARBA" id="ARBA00022443"/>
    </source>
</evidence>
<dbReference type="PANTHER" id="PTHR15135:SF7">
    <property type="entry name" value="STAC-LIKE, ISOFORM J"/>
    <property type="match status" value="1"/>
</dbReference>
<evidence type="ECO:0000259" key="11">
    <source>
        <dbReference type="PROSITE" id="PS50002"/>
    </source>
</evidence>
<sequence length="424" mass="46442">MSSVDLPDDNEKSLSSASTSPCPSPLAQEISEAGNPHRLLADQHLRGCCTTSGVDHQDELDLKAGDTVTVIDTTDPDWWQGKCLGRVGFFPSKYVAKLHSGERALQVLHSIQVMDGQEPVKLLRDQIVIQVADEMDGKVLVRTGLGDKALPCPLKYLQEVPASILVLARSSPYSDGEGSETDRDHRFVTVSWYIRASEIPPSQQAKIANLDYFREVLFDDRGLWSDTVDAEAIFGKCCVVTLPTDVSPDVAFEMVDAEGNPLFLCRWKFNGRRIFPALASPAVREKKSSSVSRAFSSHSRERSRSREAAATPSRTWLSPLGQEEALLSPGRQPAVSLASSVADFPSPVKSRSSPHKVLLVSPLKMRRDREAWNCLGKLATARATTVSRALHNFSRAVIFRAPRHSFSASSGKQLLELKSSTSAS</sequence>
<dbReference type="EMBL" id="JABSTR010000974">
    <property type="protein sequence ID" value="KAH9383077.1"/>
    <property type="molecule type" value="Genomic_DNA"/>
</dbReference>
<reference evidence="13 14" key="1">
    <citation type="journal article" date="2020" name="Cell">
        <title>Large-Scale Comparative Analyses of Tick Genomes Elucidate Their Genetic Diversity and Vector Capacities.</title>
        <authorList>
            <consortium name="Tick Genome and Microbiome Consortium (TIGMIC)"/>
            <person name="Jia N."/>
            <person name="Wang J."/>
            <person name="Shi W."/>
            <person name="Du L."/>
            <person name="Sun Y."/>
            <person name="Zhan W."/>
            <person name="Jiang J.F."/>
            <person name="Wang Q."/>
            <person name="Zhang B."/>
            <person name="Ji P."/>
            <person name="Bell-Sakyi L."/>
            <person name="Cui X.M."/>
            <person name="Yuan T.T."/>
            <person name="Jiang B.G."/>
            <person name="Yang W.F."/>
            <person name="Lam T.T."/>
            <person name="Chang Q.C."/>
            <person name="Ding S.J."/>
            <person name="Wang X.J."/>
            <person name="Zhu J.G."/>
            <person name="Ruan X.D."/>
            <person name="Zhao L."/>
            <person name="Wei J.T."/>
            <person name="Ye R.Z."/>
            <person name="Que T.C."/>
            <person name="Du C.H."/>
            <person name="Zhou Y.H."/>
            <person name="Cheng J.X."/>
            <person name="Dai P.F."/>
            <person name="Guo W.B."/>
            <person name="Han X.H."/>
            <person name="Huang E.J."/>
            <person name="Li L.F."/>
            <person name="Wei W."/>
            <person name="Gao Y.C."/>
            <person name="Liu J.Z."/>
            <person name="Shao H.Z."/>
            <person name="Wang X."/>
            <person name="Wang C.C."/>
            <person name="Yang T.C."/>
            <person name="Huo Q.B."/>
            <person name="Li W."/>
            <person name="Chen H.Y."/>
            <person name="Chen S.E."/>
            <person name="Zhou L.G."/>
            <person name="Ni X.B."/>
            <person name="Tian J.H."/>
            <person name="Sheng Y."/>
            <person name="Liu T."/>
            <person name="Pan Y.S."/>
            <person name="Xia L.Y."/>
            <person name="Li J."/>
            <person name="Zhao F."/>
            <person name="Cao W.C."/>
        </authorList>
    </citation>
    <scope>NUCLEOTIDE SEQUENCE [LARGE SCALE GENOMIC DNA]</scope>
    <source>
        <strain evidence="13">HaeL-2018</strain>
    </source>
</reference>
<protein>
    <recommendedName>
        <fullName evidence="15">SH3 domain-containing protein</fullName>
    </recommendedName>
</protein>
<evidence type="ECO:0000313" key="14">
    <source>
        <dbReference type="Proteomes" id="UP000821853"/>
    </source>
</evidence>
<dbReference type="InterPro" id="IPR043151">
    <property type="entry name" value="BAH_sf"/>
</dbReference>
<dbReference type="Pfam" id="PF14604">
    <property type="entry name" value="SH3_9"/>
    <property type="match status" value="1"/>
</dbReference>
<keyword evidence="6" id="KW-0677">Repeat</keyword>
<keyword evidence="3 9" id="KW-0728">SH3 domain</keyword>
<evidence type="ECO:0000256" key="10">
    <source>
        <dbReference type="SAM" id="MobiDB-lite"/>
    </source>
</evidence>
<keyword evidence="7" id="KW-0479">Metal-binding</keyword>
<proteinExistence type="predicted"/>
<dbReference type="GO" id="GO:0005737">
    <property type="term" value="C:cytoplasm"/>
    <property type="evidence" value="ECO:0007669"/>
    <property type="project" value="UniProtKB-SubCell"/>
</dbReference>
<dbReference type="SUPFAM" id="SSF50044">
    <property type="entry name" value="SH3-domain"/>
    <property type="match status" value="1"/>
</dbReference>
<accession>A0A9J6H8K7</accession>
<keyword evidence="14" id="KW-1185">Reference proteome</keyword>
<comment type="subcellular location">
    <subcellularLocation>
        <location evidence="1">Cell membrane</location>
    </subcellularLocation>
    <subcellularLocation>
        <location evidence="2">Cytoplasm</location>
    </subcellularLocation>
</comment>
<keyword evidence="7" id="KW-0862">Zinc</keyword>
<keyword evidence="5" id="KW-0963">Cytoplasm</keyword>
<feature type="domain" description="BAH" evidence="12">
    <location>
        <begin position="141"/>
        <end position="280"/>
    </location>
</feature>
<dbReference type="SMART" id="SM00326">
    <property type="entry name" value="SH3"/>
    <property type="match status" value="1"/>
</dbReference>
<dbReference type="InterPro" id="IPR001025">
    <property type="entry name" value="BAH_dom"/>
</dbReference>
<feature type="compositionally biased region" description="Low complexity" evidence="10">
    <location>
        <begin position="13"/>
        <end position="27"/>
    </location>
</feature>
<evidence type="ECO:0000256" key="2">
    <source>
        <dbReference type="ARBA" id="ARBA00004496"/>
    </source>
</evidence>
<dbReference type="Pfam" id="PF26085">
    <property type="entry name" value="SH3_20"/>
    <property type="match status" value="1"/>
</dbReference>
<dbReference type="GO" id="GO:0005886">
    <property type="term" value="C:plasma membrane"/>
    <property type="evidence" value="ECO:0007669"/>
    <property type="project" value="UniProtKB-SubCell"/>
</dbReference>
<evidence type="ECO:0000256" key="1">
    <source>
        <dbReference type="ARBA" id="ARBA00004236"/>
    </source>
</evidence>
<feature type="compositionally biased region" description="Basic and acidic residues" evidence="10">
    <location>
        <begin position="298"/>
        <end position="307"/>
    </location>
</feature>
<dbReference type="AlphaFoldDB" id="A0A9J6H8K7"/>
<dbReference type="InterPro" id="IPR059031">
    <property type="entry name" value="SH3_20"/>
</dbReference>
<dbReference type="Gene3D" id="2.30.30.40">
    <property type="entry name" value="SH3 Domains"/>
    <property type="match status" value="1"/>
</dbReference>
<dbReference type="PANTHER" id="PTHR15135">
    <property type="entry name" value="STAC"/>
    <property type="match status" value="1"/>
</dbReference>
<evidence type="ECO:0000259" key="12">
    <source>
        <dbReference type="PROSITE" id="PS51038"/>
    </source>
</evidence>
<comment type="caution">
    <text evidence="13">The sequence shown here is derived from an EMBL/GenBank/DDBJ whole genome shotgun (WGS) entry which is preliminary data.</text>
</comment>
<keyword evidence="4" id="KW-1003">Cell membrane</keyword>
<dbReference type="GO" id="GO:0003682">
    <property type="term" value="F:chromatin binding"/>
    <property type="evidence" value="ECO:0007669"/>
    <property type="project" value="InterPro"/>
</dbReference>
<dbReference type="InterPro" id="IPR036028">
    <property type="entry name" value="SH3-like_dom_sf"/>
</dbReference>
<dbReference type="GO" id="GO:0008270">
    <property type="term" value="F:zinc ion binding"/>
    <property type="evidence" value="ECO:0007669"/>
    <property type="project" value="UniProtKB-KW"/>
</dbReference>
<dbReference type="InterPro" id="IPR001452">
    <property type="entry name" value="SH3_domain"/>
</dbReference>
<dbReference type="VEuPathDB" id="VectorBase:HLOH_058293"/>
<dbReference type="OrthoDB" id="6250593at2759"/>
<dbReference type="Proteomes" id="UP000821853">
    <property type="component" value="Unassembled WGS sequence"/>
</dbReference>